<protein>
    <recommendedName>
        <fullName evidence="4">FG-GAP repeat protein</fullName>
    </recommendedName>
</protein>
<proteinExistence type="predicted"/>
<sequence length="468" mass="48179">MISPGPALSPLRPALLVCVLVLSACGREPSLPDEASSGDGPEEVREYDEVPVPESEGSGVPDDVNGDGFADLLFMSRYDPDAEDGEGAPRLVIVYGSSDGPDPATRTVWPPDSVRPASVSPTGGGAGTADLDGDGFADIPVGGSPPGILWGGPTGPDPGADPTLLDLPAQAEGEYEPAASEVGDFDGDGAADVVLAEVDEWGVEQGTRLTVLHGPFDRDGTPQRSARRTLETPVRELVPEPPRADGGPSALLVRHPDDGEQPRNTLLVTGPGDPQGWGVVELLGGALAAFGDVDGDGETDLALADSGTRNNEPGFETEPPEVDQRVNVYAGPFTEATDPVSVALPGTETSASFALRTMAACDLDGDGPAELWIGLAGRGVDTVADLGDGPQVQDTGPLVRQGPETGPLGSEGRWERTARVHACGDYDADGSGELALAYDHGYASPVRWWIVGSGGEDETSFDSAGFTE</sequence>
<feature type="region of interest" description="Disordered" evidence="1">
    <location>
        <begin position="389"/>
        <end position="412"/>
    </location>
</feature>
<dbReference type="Proteomes" id="UP000536604">
    <property type="component" value="Unassembled WGS sequence"/>
</dbReference>
<keyword evidence="3" id="KW-1185">Reference proteome</keyword>
<evidence type="ECO:0008006" key="4">
    <source>
        <dbReference type="Google" id="ProtNLM"/>
    </source>
</evidence>
<dbReference type="RefSeq" id="WP_343064845.1">
    <property type="nucleotide sequence ID" value="NZ_JACHJO010000001.1"/>
</dbReference>
<dbReference type="AlphaFoldDB" id="A0A841INZ8"/>
<dbReference type="SUPFAM" id="SSF69318">
    <property type="entry name" value="Integrin alpha N-terminal domain"/>
    <property type="match status" value="1"/>
</dbReference>
<comment type="caution">
    <text evidence="2">The sequence shown here is derived from an EMBL/GenBank/DDBJ whole genome shotgun (WGS) entry which is preliminary data.</text>
</comment>
<dbReference type="PANTHER" id="PTHR46580:SF2">
    <property type="entry name" value="MAM DOMAIN-CONTAINING PROTEIN"/>
    <property type="match status" value="1"/>
</dbReference>
<dbReference type="Gene3D" id="2.130.10.130">
    <property type="entry name" value="Integrin alpha, N-terminal"/>
    <property type="match status" value="2"/>
</dbReference>
<feature type="region of interest" description="Disordered" evidence="1">
    <location>
        <begin position="28"/>
        <end position="64"/>
    </location>
</feature>
<dbReference type="PANTHER" id="PTHR46580">
    <property type="entry name" value="SENSOR KINASE-RELATED"/>
    <property type="match status" value="1"/>
</dbReference>
<dbReference type="InterPro" id="IPR028994">
    <property type="entry name" value="Integrin_alpha_N"/>
</dbReference>
<organism evidence="2 3">
    <name type="scientific">Nocardiopsis algeriensis</name>
    <dbReference type="NCBI Taxonomy" id="1478215"/>
    <lineage>
        <taxon>Bacteria</taxon>
        <taxon>Bacillati</taxon>
        <taxon>Actinomycetota</taxon>
        <taxon>Actinomycetes</taxon>
        <taxon>Streptosporangiales</taxon>
        <taxon>Nocardiopsidaceae</taxon>
        <taxon>Nocardiopsis</taxon>
    </lineage>
</organism>
<evidence type="ECO:0000313" key="3">
    <source>
        <dbReference type="Proteomes" id="UP000536604"/>
    </source>
</evidence>
<feature type="region of interest" description="Disordered" evidence="1">
    <location>
        <begin position="139"/>
        <end position="161"/>
    </location>
</feature>
<feature type="region of interest" description="Disordered" evidence="1">
    <location>
        <begin position="106"/>
        <end position="125"/>
    </location>
</feature>
<gene>
    <name evidence="2" type="ORF">FHS13_000009</name>
</gene>
<name>A0A841INZ8_9ACTN</name>
<reference evidence="2 3" key="1">
    <citation type="submission" date="2020-08" db="EMBL/GenBank/DDBJ databases">
        <title>Genomic Encyclopedia of Type Strains, Phase III (KMG-III): the genomes of soil and plant-associated and newly described type strains.</title>
        <authorList>
            <person name="Whitman W."/>
        </authorList>
    </citation>
    <scope>NUCLEOTIDE SEQUENCE [LARGE SCALE GENOMIC DNA]</scope>
    <source>
        <strain evidence="2 3">CECT 8712</strain>
    </source>
</reference>
<evidence type="ECO:0000313" key="2">
    <source>
        <dbReference type="EMBL" id="MBB6118081.1"/>
    </source>
</evidence>
<dbReference type="EMBL" id="JACHJO010000001">
    <property type="protein sequence ID" value="MBB6118081.1"/>
    <property type="molecule type" value="Genomic_DNA"/>
</dbReference>
<accession>A0A841INZ8</accession>
<evidence type="ECO:0000256" key="1">
    <source>
        <dbReference type="SAM" id="MobiDB-lite"/>
    </source>
</evidence>